<organism evidence="7 8">
    <name type="scientific">Notothenia coriiceps</name>
    <name type="common">black rockcod</name>
    <dbReference type="NCBI Taxonomy" id="8208"/>
    <lineage>
        <taxon>Eukaryota</taxon>
        <taxon>Metazoa</taxon>
        <taxon>Chordata</taxon>
        <taxon>Craniata</taxon>
        <taxon>Vertebrata</taxon>
        <taxon>Euteleostomi</taxon>
        <taxon>Actinopterygii</taxon>
        <taxon>Neopterygii</taxon>
        <taxon>Teleostei</taxon>
        <taxon>Neoteleostei</taxon>
        <taxon>Acanthomorphata</taxon>
        <taxon>Eupercaria</taxon>
        <taxon>Perciformes</taxon>
        <taxon>Notothenioidei</taxon>
        <taxon>Nototheniidae</taxon>
        <taxon>Notothenia</taxon>
    </lineage>
</organism>
<feature type="compositionally biased region" description="Basic and acidic residues" evidence="4">
    <location>
        <begin position="92"/>
        <end position="134"/>
    </location>
</feature>
<feature type="region of interest" description="Disordered" evidence="4">
    <location>
        <begin position="92"/>
        <end position="239"/>
    </location>
</feature>
<dbReference type="PANTHER" id="PTHR45736:SF5">
    <property type="entry name" value="ZINC FINGER MYM-TYPE PROTEIN 4"/>
    <property type="match status" value="1"/>
</dbReference>
<dbReference type="GeneID" id="104968161"/>
<dbReference type="KEGG" id="ncc:104968161"/>
<dbReference type="Pfam" id="PF25561">
    <property type="entry name" value="QRICH1"/>
    <property type="match status" value="1"/>
</dbReference>
<dbReference type="Proteomes" id="UP000504611">
    <property type="component" value="Unplaced"/>
</dbReference>
<evidence type="ECO:0000313" key="8">
    <source>
        <dbReference type="RefSeq" id="XP_010796035.1"/>
    </source>
</evidence>
<dbReference type="Pfam" id="PF12012">
    <property type="entry name" value="DUF3504"/>
    <property type="match status" value="1"/>
</dbReference>
<evidence type="ECO:0000259" key="5">
    <source>
        <dbReference type="Pfam" id="PF12012"/>
    </source>
</evidence>
<dbReference type="OrthoDB" id="10025028at2759"/>
<sequence length="434" mass="48951">MLCTPLVHNKGVSCTTQTVNTETQTDKSFPKVIVLPVPVPVYVPLPMNMYSQYTPWPVGLPIPLPVPVFLPNPTGKSMNDLQEGELSFTSDLKKAQDERKEREDTLVKKEGQRRENRAPKDHSSKCSDDLDSDHQATFTNEEDSSSGSSSGSLSRPNNSEKPSPVLELCQANEPPPPPLELRGGSQSSLSPAPVSLLSQQTVGTVHNKDKGHKPQQPSNVAKAEGSQREEVSTRKRHKLNSQRGIDAWKRWIQWRESQTDLDLVSSCAVTFNKDILRCSAAELSDSLCRFITEVKRPDGEPYPPDGLFYLCLSIQQYLFENARMENIFSDLTYSKFSTMFTQILKSFRPSVSASGYIHSRVEEEFLWECKQLGAYSPIVLLNTLLFFCCKYFGFTTVEQHRQLSFAHVMRCTKTNHDNSKNTFLRFYPPNEAES</sequence>
<keyword evidence="1" id="KW-1017">Isopeptide bond</keyword>
<reference evidence="8" key="1">
    <citation type="submission" date="2025-08" db="UniProtKB">
        <authorList>
            <consortium name="RefSeq"/>
        </authorList>
    </citation>
    <scope>IDENTIFICATION</scope>
    <source>
        <tissue evidence="8">Muscle</tissue>
    </source>
</reference>
<feature type="domain" description="QRICH1-like" evidence="6">
    <location>
        <begin position="238"/>
        <end position="347"/>
    </location>
</feature>
<dbReference type="InterPro" id="IPR021893">
    <property type="entry name" value="ZMYM2-like_C"/>
</dbReference>
<feature type="domain" description="ZMYM2-like/QRICH1 C-terminal" evidence="5">
    <location>
        <begin position="357"/>
        <end position="431"/>
    </location>
</feature>
<evidence type="ECO:0000256" key="1">
    <source>
        <dbReference type="ARBA" id="ARBA00022499"/>
    </source>
</evidence>
<evidence type="ECO:0000256" key="2">
    <source>
        <dbReference type="ARBA" id="ARBA00022553"/>
    </source>
</evidence>
<evidence type="ECO:0000256" key="3">
    <source>
        <dbReference type="ARBA" id="ARBA00022843"/>
    </source>
</evidence>
<dbReference type="RefSeq" id="XP_010796035.1">
    <property type="nucleotide sequence ID" value="XM_010797733.1"/>
</dbReference>
<proteinExistence type="predicted"/>
<dbReference type="InterPro" id="IPR051284">
    <property type="entry name" value="ZnF_MYMT-QRICH1"/>
</dbReference>
<name>A0A6I9Q748_9TELE</name>
<dbReference type="PANTHER" id="PTHR45736">
    <property type="entry name" value="ZINC FINGER MYM-TYPE PROTEIN"/>
    <property type="match status" value="1"/>
</dbReference>
<feature type="compositionally biased region" description="Low complexity" evidence="4">
    <location>
        <begin position="145"/>
        <end position="154"/>
    </location>
</feature>
<keyword evidence="7" id="KW-1185">Reference proteome</keyword>
<feature type="compositionally biased region" description="Low complexity" evidence="4">
    <location>
        <begin position="185"/>
        <end position="200"/>
    </location>
</feature>
<gene>
    <name evidence="8" type="primary">LOC104968161</name>
</gene>
<dbReference type="AlphaFoldDB" id="A0A6I9Q748"/>
<evidence type="ECO:0000313" key="7">
    <source>
        <dbReference type="Proteomes" id="UP000504611"/>
    </source>
</evidence>
<keyword evidence="3" id="KW-0832">Ubl conjugation</keyword>
<accession>A0A6I9Q748</accession>
<protein>
    <submittedName>
        <fullName evidence="8">Zinc finger MYM-type protein 4-like</fullName>
    </submittedName>
</protein>
<evidence type="ECO:0000256" key="4">
    <source>
        <dbReference type="SAM" id="MobiDB-lite"/>
    </source>
</evidence>
<keyword evidence="2" id="KW-0597">Phosphoprotein</keyword>
<dbReference type="InterPro" id="IPR057926">
    <property type="entry name" value="QRICH1_dom"/>
</dbReference>
<feature type="non-terminal residue" evidence="8">
    <location>
        <position position="434"/>
    </location>
</feature>
<evidence type="ECO:0000259" key="6">
    <source>
        <dbReference type="Pfam" id="PF25561"/>
    </source>
</evidence>